<evidence type="ECO:0000259" key="17">
    <source>
        <dbReference type="PROSITE" id="PS50885"/>
    </source>
</evidence>
<dbReference type="SMART" id="SM00388">
    <property type="entry name" value="HisKA"/>
    <property type="match status" value="1"/>
</dbReference>
<dbReference type="InterPro" id="IPR003661">
    <property type="entry name" value="HisK_dim/P_dom"/>
</dbReference>
<evidence type="ECO:0000256" key="7">
    <source>
        <dbReference type="ARBA" id="ARBA00022679"/>
    </source>
</evidence>
<dbReference type="Pfam" id="PF02518">
    <property type="entry name" value="HATPase_c"/>
    <property type="match status" value="1"/>
</dbReference>
<sequence length="454" mass="49329">MKAFFGSMTGRVFLTLLLGIVLSAALTQWLADAERQRVIEEYRDMHALERAEQLIMAAEVVPASARLAYLAVANRPGILLEEVTGALAHSNAHSVFAAALAQRLGRAYQLASISARPAACDVPRTQSTMFGETKAPWRGVCESIDVRLRDGEQLRLSVLPPRPSPFAGKTDYRTIIALFLVSIAFLAYLVARMTTRPLKQLAQAAKDLGNDINHPPLKLAGASEIRQASAAFNAMQARIRQYIFQRTQMLAAITHDLQTPLTRLRLRLEKVSDPELQERLVGDLSAMQAMVKEGLDLARSVDTTEAMQPLDFDSLLDSVCSDASDAGQHVVLNGRAAMALLGRPMGLRRCLVNLIDNAVKYGQEAVVTVERMAGAARIHIRDAGPGIASAEQARVFEPFYRVESSRSRESGGTGLGLTIARNIAEQHGGTLALANHPDGGLLVTLVLPEYYAAK</sequence>
<dbReference type="PROSITE" id="PS50109">
    <property type="entry name" value="HIS_KIN"/>
    <property type="match status" value="1"/>
</dbReference>
<keyword evidence="9" id="KW-0547">Nucleotide-binding</keyword>
<dbReference type="InterPro" id="IPR005467">
    <property type="entry name" value="His_kinase_dom"/>
</dbReference>
<dbReference type="RefSeq" id="WP_099789619.1">
    <property type="nucleotide sequence ID" value="NZ_JBHLYV010000017.1"/>
</dbReference>
<dbReference type="InterPro" id="IPR050980">
    <property type="entry name" value="2C_sensor_his_kinase"/>
</dbReference>
<dbReference type="SUPFAM" id="SSF55874">
    <property type="entry name" value="ATPase domain of HSP90 chaperone/DNA topoisomerase II/histidine kinase"/>
    <property type="match status" value="1"/>
</dbReference>
<evidence type="ECO:0000256" key="6">
    <source>
        <dbReference type="ARBA" id="ARBA00022553"/>
    </source>
</evidence>
<dbReference type="Gene3D" id="3.30.565.10">
    <property type="entry name" value="Histidine kinase-like ATPase, C-terminal domain"/>
    <property type="match status" value="1"/>
</dbReference>
<evidence type="ECO:0000256" key="11">
    <source>
        <dbReference type="ARBA" id="ARBA00022840"/>
    </source>
</evidence>
<organism evidence="18 19">
    <name type="scientific">Massilia eurypsychrophila</name>
    <dbReference type="NCBI Taxonomy" id="1485217"/>
    <lineage>
        <taxon>Bacteria</taxon>
        <taxon>Pseudomonadati</taxon>
        <taxon>Pseudomonadota</taxon>
        <taxon>Betaproteobacteria</taxon>
        <taxon>Burkholderiales</taxon>
        <taxon>Oxalobacteraceae</taxon>
        <taxon>Telluria group</taxon>
        <taxon>Massilia</taxon>
    </lineage>
</organism>
<evidence type="ECO:0000256" key="9">
    <source>
        <dbReference type="ARBA" id="ARBA00022741"/>
    </source>
</evidence>
<keyword evidence="13" id="KW-0902">Two-component regulatory system</keyword>
<dbReference type="AlphaFoldDB" id="A0A2G8TDE1"/>
<keyword evidence="5" id="KW-0997">Cell inner membrane</keyword>
<evidence type="ECO:0000313" key="18">
    <source>
        <dbReference type="EMBL" id="PIL44075.1"/>
    </source>
</evidence>
<dbReference type="InterPro" id="IPR036890">
    <property type="entry name" value="HATPase_C_sf"/>
</dbReference>
<keyword evidence="19" id="KW-1185">Reference proteome</keyword>
<dbReference type="OrthoDB" id="9804645at2"/>
<keyword evidence="8 15" id="KW-0812">Transmembrane</keyword>
<keyword evidence="12 15" id="KW-1133">Transmembrane helix</keyword>
<dbReference type="CDD" id="cd00075">
    <property type="entry name" value="HATPase"/>
    <property type="match status" value="1"/>
</dbReference>
<dbReference type="Gene3D" id="1.10.287.130">
    <property type="match status" value="1"/>
</dbReference>
<keyword evidence="11" id="KW-0067">ATP-binding</keyword>
<evidence type="ECO:0000313" key="19">
    <source>
        <dbReference type="Proteomes" id="UP000230390"/>
    </source>
</evidence>
<dbReference type="GO" id="GO:0005524">
    <property type="term" value="F:ATP binding"/>
    <property type="evidence" value="ECO:0007669"/>
    <property type="project" value="UniProtKB-KW"/>
</dbReference>
<proteinExistence type="predicted"/>
<dbReference type="EMBL" id="PDOC01000009">
    <property type="protein sequence ID" value="PIL44075.1"/>
    <property type="molecule type" value="Genomic_DNA"/>
</dbReference>
<name>A0A2G8TDE1_9BURK</name>
<dbReference type="InterPro" id="IPR036097">
    <property type="entry name" value="HisK_dim/P_sf"/>
</dbReference>
<dbReference type="PANTHER" id="PTHR44936:SF5">
    <property type="entry name" value="SENSOR HISTIDINE KINASE ENVZ"/>
    <property type="match status" value="1"/>
</dbReference>
<feature type="domain" description="Histidine kinase" evidence="16">
    <location>
        <begin position="252"/>
        <end position="451"/>
    </location>
</feature>
<evidence type="ECO:0000256" key="8">
    <source>
        <dbReference type="ARBA" id="ARBA00022692"/>
    </source>
</evidence>
<reference evidence="18 19" key="1">
    <citation type="submission" date="2017-10" db="EMBL/GenBank/DDBJ databases">
        <title>Massilia psychrophilum sp. nov., a novel purple-pigmented bacterium isolated from Tianshan glacier, Xinjiang Municipality, China.</title>
        <authorList>
            <person name="Wang H."/>
        </authorList>
    </citation>
    <scope>NUCLEOTIDE SEQUENCE [LARGE SCALE GENOMIC DNA]</scope>
    <source>
        <strain evidence="18 19">JCM 30074</strain>
    </source>
</reference>
<evidence type="ECO:0000256" key="1">
    <source>
        <dbReference type="ARBA" id="ARBA00000085"/>
    </source>
</evidence>
<dbReference type="InterPro" id="IPR003660">
    <property type="entry name" value="HAMP_dom"/>
</dbReference>
<dbReference type="CDD" id="cd00082">
    <property type="entry name" value="HisKA"/>
    <property type="match status" value="1"/>
</dbReference>
<dbReference type="CDD" id="cd06225">
    <property type="entry name" value="HAMP"/>
    <property type="match status" value="1"/>
</dbReference>
<comment type="catalytic activity">
    <reaction evidence="1">
        <text>ATP + protein L-histidine = ADP + protein N-phospho-L-histidine.</text>
        <dbReference type="EC" id="2.7.13.3"/>
    </reaction>
</comment>
<dbReference type="EC" id="2.7.13.3" evidence="3"/>
<evidence type="ECO:0000259" key="16">
    <source>
        <dbReference type="PROSITE" id="PS50109"/>
    </source>
</evidence>
<feature type="domain" description="HAMP" evidence="17">
    <location>
        <begin position="192"/>
        <end position="244"/>
    </location>
</feature>
<keyword evidence="10 18" id="KW-0418">Kinase</keyword>
<dbReference type="SMART" id="SM00304">
    <property type="entry name" value="HAMP"/>
    <property type="match status" value="1"/>
</dbReference>
<gene>
    <name evidence="18" type="ORF">CR105_15315</name>
</gene>
<dbReference type="InterPro" id="IPR003594">
    <property type="entry name" value="HATPase_dom"/>
</dbReference>
<keyword evidence="7" id="KW-0808">Transferase</keyword>
<comment type="caution">
    <text evidence="18">The sequence shown here is derived from an EMBL/GenBank/DDBJ whole genome shotgun (WGS) entry which is preliminary data.</text>
</comment>
<dbReference type="PANTHER" id="PTHR44936">
    <property type="entry name" value="SENSOR PROTEIN CREC"/>
    <property type="match status" value="1"/>
</dbReference>
<dbReference type="InterPro" id="IPR004358">
    <property type="entry name" value="Sig_transdc_His_kin-like_C"/>
</dbReference>
<keyword evidence="6" id="KW-0597">Phosphoprotein</keyword>
<dbReference type="Pfam" id="PF00672">
    <property type="entry name" value="HAMP"/>
    <property type="match status" value="1"/>
</dbReference>
<evidence type="ECO:0000256" key="2">
    <source>
        <dbReference type="ARBA" id="ARBA00004429"/>
    </source>
</evidence>
<comment type="subcellular location">
    <subcellularLocation>
        <location evidence="2">Cell inner membrane</location>
        <topology evidence="2">Multi-pass membrane protein</topology>
    </subcellularLocation>
</comment>
<protein>
    <recommendedName>
        <fullName evidence="3">histidine kinase</fullName>
        <ecNumber evidence="3">2.7.13.3</ecNumber>
    </recommendedName>
</protein>
<evidence type="ECO:0000256" key="5">
    <source>
        <dbReference type="ARBA" id="ARBA00022519"/>
    </source>
</evidence>
<dbReference type="PROSITE" id="PS50885">
    <property type="entry name" value="HAMP"/>
    <property type="match status" value="1"/>
</dbReference>
<evidence type="ECO:0000256" key="4">
    <source>
        <dbReference type="ARBA" id="ARBA00022475"/>
    </source>
</evidence>
<accession>A0A2G8TDE1</accession>
<evidence type="ECO:0000256" key="14">
    <source>
        <dbReference type="ARBA" id="ARBA00023136"/>
    </source>
</evidence>
<feature type="transmembrane region" description="Helical" evidence="15">
    <location>
        <begin position="172"/>
        <end position="191"/>
    </location>
</feature>
<dbReference type="SUPFAM" id="SSF47384">
    <property type="entry name" value="Homodimeric domain of signal transducing histidine kinase"/>
    <property type="match status" value="1"/>
</dbReference>
<evidence type="ECO:0000256" key="10">
    <source>
        <dbReference type="ARBA" id="ARBA00022777"/>
    </source>
</evidence>
<dbReference type="Proteomes" id="UP000230390">
    <property type="component" value="Unassembled WGS sequence"/>
</dbReference>
<keyword evidence="14 15" id="KW-0472">Membrane</keyword>
<keyword evidence="4" id="KW-1003">Cell membrane</keyword>
<dbReference type="PRINTS" id="PR00344">
    <property type="entry name" value="BCTRLSENSOR"/>
</dbReference>
<evidence type="ECO:0000256" key="3">
    <source>
        <dbReference type="ARBA" id="ARBA00012438"/>
    </source>
</evidence>
<evidence type="ECO:0000256" key="12">
    <source>
        <dbReference type="ARBA" id="ARBA00022989"/>
    </source>
</evidence>
<evidence type="ECO:0000256" key="13">
    <source>
        <dbReference type="ARBA" id="ARBA00023012"/>
    </source>
</evidence>
<evidence type="ECO:0000256" key="15">
    <source>
        <dbReference type="SAM" id="Phobius"/>
    </source>
</evidence>
<dbReference type="SMART" id="SM00387">
    <property type="entry name" value="HATPase_c"/>
    <property type="match status" value="1"/>
</dbReference>
<dbReference type="GO" id="GO:0005886">
    <property type="term" value="C:plasma membrane"/>
    <property type="evidence" value="ECO:0007669"/>
    <property type="project" value="UniProtKB-SubCell"/>
</dbReference>
<dbReference type="GO" id="GO:0000155">
    <property type="term" value="F:phosphorelay sensor kinase activity"/>
    <property type="evidence" value="ECO:0007669"/>
    <property type="project" value="InterPro"/>
</dbReference>